<dbReference type="AlphaFoldDB" id="A0AAE1BI78"/>
<organism evidence="2 3">
    <name type="scientific">Petrolisthes cinctipes</name>
    <name type="common">Flat porcelain crab</name>
    <dbReference type="NCBI Taxonomy" id="88211"/>
    <lineage>
        <taxon>Eukaryota</taxon>
        <taxon>Metazoa</taxon>
        <taxon>Ecdysozoa</taxon>
        <taxon>Arthropoda</taxon>
        <taxon>Crustacea</taxon>
        <taxon>Multicrustacea</taxon>
        <taxon>Malacostraca</taxon>
        <taxon>Eumalacostraca</taxon>
        <taxon>Eucarida</taxon>
        <taxon>Decapoda</taxon>
        <taxon>Pleocyemata</taxon>
        <taxon>Anomura</taxon>
        <taxon>Galatheoidea</taxon>
        <taxon>Porcellanidae</taxon>
        <taxon>Petrolisthes</taxon>
    </lineage>
</organism>
<feature type="compositionally biased region" description="Pro residues" evidence="1">
    <location>
        <begin position="48"/>
        <end position="58"/>
    </location>
</feature>
<feature type="region of interest" description="Disordered" evidence="1">
    <location>
        <begin position="15"/>
        <end position="75"/>
    </location>
</feature>
<reference evidence="2" key="1">
    <citation type="submission" date="2023-10" db="EMBL/GenBank/DDBJ databases">
        <title>Genome assemblies of two species of porcelain crab, Petrolisthes cinctipes and Petrolisthes manimaculis (Anomura: Porcellanidae).</title>
        <authorList>
            <person name="Angst P."/>
        </authorList>
    </citation>
    <scope>NUCLEOTIDE SEQUENCE</scope>
    <source>
        <strain evidence="2">PB745_01</strain>
        <tissue evidence="2">Gill</tissue>
    </source>
</reference>
<dbReference type="EMBL" id="JAWQEG010007972">
    <property type="protein sequence ID" value="KAK3851271.1"/>
    <property type="molecule type" value="Genomic_DNA"/>
</dbReference>
<keyword evidence="3" id="KW-1185">Reference proteome</keyword>
<proteinExistence type="predicted"/>
<protein>
    <submittedName>
        <fullName evidence="2">Uncharacterized protein</fullName>
    </submittedName>
</protein>
<accession>A0AAE1BI78</accession>
<gene>
    <name evidence="2" type="ORF">Pcinc_042065</name>
</gene>
<sequence>MRCCLLYSLTHTPYLPHSSSTPSPSTPLLYSHTHTPHLPHPHTRTRTSPPPLSFPCPAPDSNLSEETPTVNNNRSYPSSLGAGGRLWVFLVWVQLVRDCLGVGGVGVAGVEGGWSVGAVVRKSEWSGNSRCGSVELCARAW</sequence>
<evidence type="ECO:0000256" key="1">
    <source>
        <dbReference type="SAM" id="MobiDB-lite"/>
    </source>
</evidence>
<feature type="compositionally biased region" description="Polar residues" evidence="1">
    <location>
        <begin position="62"/>
        <end position="75"/>
    </location>
</feature>
<comment type="caution">
    <text evidence="2">The sequence shown here is derived from an EMBL/GenBank/DDBJ whole genome shotgun (WGS) entry which is preliminary data.</text>
</comment>
<name>A0AAE1BI78_PETCI</name>
<evidence type="ECO:0000313" key="3">
    <source>
        <dbReference type="Proteomes" id="UP001286313"/>
    </source>
</evidence>
<evidence type="ECO:0000313" key="2">
    <source>
        <dbReference type="EMBL" id="KAK3851271.1"/>
    </source>
</evidence>
<dbReference type="Proteomes" id="UP001286313">
    <property type="component" value="Unassembled WGS sequence"/>
</dbReference>
<feature type="compositionally biased region" description="Low complexity" evidence="1">
    <location>
        <begin position="15"/>
        <end position="33"/>
    </location>
</feature>
<feature type="compositionally biased region" description="Basic residues" evidence="1">
    <location>
        <begin position="34"/>
        <end position="45"/>
    </location>
</feature>